<protein>
    <submittedName>
        <fullName evidence="2">Uncharacterized protein</fullName>
    </submittedName>
</protein>
<evidence type="ECO:0000256" key="1">
    <source>
        <dbReference type="SAM" id="MobiDB-lite"/>
    </source>
</evidence>
<proteinExistence type="predicted"/>
<organism evidence="2 3">
    <name type="scientific">Cajanus cajan</name>
    <name type="common">Pigeon pea</name>
    <name type="synonym">Cajanus indicus</name>
    <dbReference type="NCBI Taxonomy" id="3821"/>
    <lineage>
        <taxon>Eukaryota</taxon>
        <taxon>Viridiplantae</taxon>
        <taxon>Streptophyta</taxon>
        <taxon>Embryophyta</taxon>
        <taxon>Tracheophyta</taxon>
        <taxon>Spermatophyta</taxon>
        <taxon>Magnoliopsida</taxon>
        <taxon>eudicotyledons</taxon>
        <taxon>Gunneridae</taxon>
        <taxon>Pentapetalae</taxon>
        <taxon>rosids</taxon>
        <taxon>fabids</taxon>
        <taxon>Fabales</taxon>
        <taxon>Fabaceae</taxon>
        <taxon>Papilionoideae</taxon>
        <taxon>50 kb inversion clade</taxon>
        <taxon>NPAAA clade</taxon>
        <taxon>indigoferoid/millettioid clade</taxon>
        <taxon>Phaseoleae</taxon>
        <taxon>Cajanus</taxon>
    </lineage>
</organism>
<sequence>MQVRRDKGLCFTCDDKFSPNHKCPNKQYFVLQCEEDDEPELQPKPLDDPEAVVDSGP</sequence>
<evidence type="ECO:0000313" key="2">
    <source>
        <dbReference type="EMBL" id="KYP44409.1"/>
    </source>
</evidence>
<reference evidence="2" key="1">
    <citation type="journal article" date="2012" name="Nat. Biotechnol.">
        <title>Draft genome sequence of pigeonpea (Cajanus cajan), an orphan legume crop of resource-poor farmers.</title>
        <authorList>
            <person name="Varshney R.K."/>
            <person name="Chen W."/>
            <person name="Li Y."/>
            <person name="Bharti A.K."/>
            <person name="Saxena R.K."/>
            <person name="Schlueter J.A."/>
            <person name="Donoghue M.T."/>
            <person name="Azam S."/>
            <person name="Fan G."/>
            <person name="Whaley A.M."/>
            <person name="Farmer A.D."/>
            <person name="Sheridan J."/>
            <person name="Iwata A."/>
            <person name="Tuteja R."/>
            <person name="Penmetsa R.V."/>
            <person name="Wu W."/>
            <person name="Upadhyaya H.D."/>
            <person name="Yang S.P."/>
            <person name="Shah T."/>
            <person name="Saxena K.B."/>
            <person name="Michael T."/>
            <person name="McCombie W.R."/>
            <person name="Yang B."/>
            <person name="Zhang G."/>
            <person name="Yang H."/>
            <person name="Wang J."/>
            <person name="Spillane C."/>
            <person name="Cook D.R."/>
            <person name="May G.D."/>
            <person name="Xu X."/>
            <person name="Jackson S.A."/>
        </authorList>
    </citation>
    <scope>NUCLEOTIDE SEQUENCE [LARGE SCALE GENOMIC DNA]</scope>
</reference>
<keyword evidence="3" id="KW-1185">Reference proteome</keyword>
<feature type="region of interest" description="Disordered" evidence="1">
    <location>
        <begin position="35"/>
        <end position="57"/>
    </location>
</feature>
<evidence type="ECO:0000313" key="3">
    <source>
        <dbReference type="Proteomes" id="UP000075243"/>
    </source>
</evidence>
<name>A0A151RPG2_CAJCA</name>
<dbReference type="EMBL" id="KQ483627">
    <property type="protein sequence ID" value="KYP44409.1"/>
    <property type="molecule type" value="Genomic_DNA"/>
</dbReference>
<dbReference type="Gramene" id="C.cajan_35735.t">
    <property type="protein sequence ID" value="C.cajan_35735.t.cds1"/>
    <property type="gene ID" value="C.cajan_35735"/>
</dbReference>
<accession>A0A151RPG2</accession>
<dbReference type="AlphaFoldDB" id="A0A151RPG2"/>
<dbReference type="Proteomes" id="UP000075243">
    <property type="component" value="Unassembled WGS sequence"/>
</dbReference>
<gene>
    <name evidence="2" type="ORF">KK1_034096</name>
</gene>